<evidence type="ECO:0000313" key="10">
    <source>
        <dbReference type="Proteomes" id="UP001465119"/>
    </source>
</evidence>
<proteinExistence type="inferred from homology"/>
<dbReference type="Pfam" id="PF02687">
    <property type="entry name" value="FtsX"/>
    <property type="match status" value="1"/>
</dbReference>
<evidence type="ECO:0000256" key="2">
    <source>
        <dbReference type="ARBA" id="ARBA00022475"/>
    </source>
</evidence>
<keyword evidence="4 7" id="KW-1133">Transmembrane helix</keyword>
<feature type="transmembrane region" description="Helical" evidence="7">
    <location>
        <begin position="318"/>
        <end position="341"/>
    </location>
</feature>
<keyword evidence="10" id="KW-1185">Reference proteome</keyword>
<feature type="transmembrane region" description="Helical" evidence="7">
    <location>
        <begin position="29"/>
        <end position="53"/>
    </location>
</feature>
<name>A0ABV1C628_9FIRM</name>
<sequence>MTWPFENDTSNIEKKLAKRSLHHERQRNLFAIIALVLTAFMITATFSIGFSYFETYQMQQIRLMGTTADVGITNVTENQLVDISKSNLVLDVGIQQRLGSVDTEQLQNARLGIVWIDDTEWEHHRLPTISGVVGNYPSSKNEIMLPTWVLEQMGISDPQIGMEIVLSYQIGDSYNYVSDTFLLSGYYTDYIPMRTNNRGYVYVSSAFKDSLNVSLDNSVTAMIRFQGNDNADKNCERLRREIDFTEGQTFEIAPLEQANGGTIILAVIILAVFISFSGYLLIYNILYVSVVKDVQFYGRLKTIGTTQRQIKRIIYKQAIRISCIGIPIGLLLGAVVSFGIVPYFLNMMYSTNSDVGTKVSFSPFIFIGAAIFTFITVMIASMKPAKIAGSVSPIAALQYTAASTKSSARNCSKMKLSRMAWNNVFRNAKSTTLVFASLFSAFPCSLSSQGYYMV</sequence>
<evidence type="ECO:0000256" key="5">
    <source>
        <dbReference type="ARBA" id="ARBA00023136"/>
    </source>
</evidence>
<keyword evidence="2" id="KW-1003">Cell membrane</keyword>
<evidence type="ECO:0000313" key="9">
    <source>
        <dbReference type="EMBL" id="MEQ2386320.1"/>
    </source>
</evidence>
<reference evidence="9 10" key="1">
    <citation type="submission" date="2024-03" db="EMBL/GenBank/DDBJ databases">
        <title>Human intestinal bacterial collection.</title>
        <authorList>
            <person name="Pauvert C."/>
            <person name="Hitch T.C.A."/>
            <person name="Clavel T."/>
        </authorList>
    </citation>
    <scope>NUCLEOTIDE SEQUENCE [LARGE SCALE GENOMIC DNA]</scope>
    <source>
        <strain evidence="9 10">CLA-AA-H281</strain>
    </source>
</reference>
<dbReference type="EMBL" id="JBBMEN010000016">
    <property type="protein sequence ID" value="MEQ2386320.1"/>
    <property type="molecule type" value="Genomic_DNA"/>
</dbReference>
<evidence type="ECO:0000256" key="6">
    <source>
        <dbReference type="ARBA" id="ARBA00038076"/>
    </source>
</evidence>
<dbReference type="Proteomes" id="UP001465119">
    <property type="component" value="Unassembled WGS sequence"/>
</dbReference>
<dbReference type="PANTHER" id="PTHR30572:SF4">
    <property type="entry name" value="ABC TRANSPORTER PERMEASE YTRF"/>
    <property type="match status" value="1"/>
</dbReference>
<evidence type="ECO:0000256" key="3">
    <source>
        <dbReference type="ARBA" id="ARBA00022692"/>
    </source>
</evidence>
<evidence type="ECO:0000256" key="1">
    <source>
        <dbReference type="ARBA" id="ARBA00004651"/>
    </source>
</evidence>
<comment type="similarity">
    <text evidence="6">Belongs to the ABC-4 integral membrane protein family.</text>
</comment>
<keyword evidence="3 7" id="KW-0812">Transmembrane</keyword>
<feature type="transmembrane region" description="Helical" evidence="7">
    <location>
        <begin position="263"/>
        <end position="286"/>
    </location>
</feature>
<feature type="transmembrane region" description="Helical" evidence="7">
    <location>
        <begin position="361"/>
        <end position="380"/>
    </location>
</feature>
<dbReference type="PANTHER" id="PTHR30572">
    <property type="entry name" value="MEMBRANE COMPONENT OF TRANSPORTER-RELATED"/>
    <property type="match status" value="1"/>
</dbReference>
<accession>A0ABV1C628</accession>
<evidence type="ECO:0000256" key="7">
    <source>
        <dbReference type="SAM" id="Phobius"/>
    </source>
</evidence>
<comment type="caution">
    <text evidence="9">The sequence shown here is derived from an EMBL/GenBank/DDBJ whole genome shotgun (WGS) entry which is preliminary data.</text>
</comment>
<organism evidence="9 10">
    <name type="scientific">Faecalibacterium intestinale</name>
    <dbReference type="NCBI Taxonomy" id="3133155"/>
    <lineage>
        <taxon>Bacteria</taxon>
        <taxon>Bacillati</taxon>
        <taxon>Bacillota</taxon>
        <taxon>Clostridia</taxon>
        <taxon>Eubacteriales</taxon>
        <taxon>Oscillospiraceae</taxon>
        <taxon>Faecalibacterium</taxon>
    </lineage>
</organism>
<dbReference type="InterPro" id="IPR050250">
    <property type="entry name" value="Macrolide_Exporter_MacB"/>
</dbReference>
<gene>
    <name evidence="9" type="ORF">WMO20_10350</name>
</gene>
<evidence type="ECO:0000259" key="8">
    <source>
        <dbReference type="Pfam" id="PF02687"/>
    </source>
</evidence>
<dbReference type="InterPro" id="IPR003838">
    <property type="entry name" value="ABC3_permease_C"/>
</dbReference>
<feature type="domain" description="ABC3 transporter permease C-terminal" evidence="8">
    <location>
        <begin position="268"/>
        <end position="386"/>
    </location>
</feature>
<dbReference type="RefSeq" id="WP_349186803.1">
    <property type="nucleotide sequence ID" value="NZ_JBBMEN010000016.1"/>
</dbReference>
<comment type="subcellular location">
    <subcellularLocation>
        <location evidence="1">Cell membrane</location>
        <topology evidence="1">Multi-pass membrane protein</topology>
    </subcellularLocation>
</comment>
<evidence type="ECO:0000256" key="4">
    <source>
        <dbReference type="ARBA" id="ARBA00022989"/>
    </source>
</evidence>
<keyword evidence="5 7" id="KW-0472">Membrane</keyword>
<protein>
    <submittedName>
        <fullName evidence="9">FtsX-like permease family protein</fullName>
    </submittedName>
</protein>